<comment type="caution">
    <text evidence="9">The sequence shown here is derived from an EMBL/GenBank/DDBJ whole genome shotgun (WGS) entry which is preliminary data.</text>
</comment>
<evidence type="ECO:0000256" key="3">
    <source>
        <dbReference type="ARBA" id="ARBA00022806"/>
    </source>
</evidence>
<evidence type="ECO:0000256" key="4">
    <source>
        <dbReference type="ARBA" id="ARBA00022840"/>
    </source>
</evidence>
<dbReference type="Pfam" id="PF00270">
    <property type="entry name" value="DEAD"/>
    <property type="match status" value="1"/>
</dbReference>
<evidence type="ECO:0000313" key="10">
    <source>
        <dbReference type="Proteomes" id="UP000009877"/>
    </source>
</evidence>
<dbReference type="Proteomes" id="UP000009877">
    <property type="component" value="Unassembled WGS sequence"/>
</dbReference>
<dbReference type="PROSITE" id="PS51192">
    <property type="entry name" value="HELICASE_ATP_BIND_1"/>
    <property type="match status" value="1"/>
</dbReference>
<evidence type="ECO:0000256" key="1">
    <source>
        <dbReference type="ARBA" id="ARBA00022741"/>
    </source>
</evidence>
<dbReference type="Gene3D" id="3.40.50.300">
    <property type="entry name" value="P-loop containing nucleotide triphosphate hydrolases"/>
    <property type="match status" value="2"/>
</dbReference>
<dbReference type="InterPro" id="IPR058621">
    <property type="entry name" value="SH3_HelY"/>
</dbReference>
<proteinExistence type="predicted"/>
<evidence type="ECO:0000256" key="5">
    <source>
        <dbReference type="SAM" id="Coils"/>
    </source>
</evidence>
<dbReference type="FunFam" id="3.40.50.300:FF:000190">
    <property type="entry name" value="ATP-dependent RNA helicase"/>
    <property type="match status" value="1"/>
</dbReference>
<organism evidence="9 10">
    <name type="scientific">Kocuria palustris PEL</name>
    <dbReference type="NCBI Taxonomy" id="1236550"/>
    <lineage>
        <taxon>Bacteria</taxon>
        <taxon>Bacillati</taxon>
        <taxon>Actinomycetota</taxon>
        <taxon>Actinomycetes</taxon>
        <taxon>Micrococcales</taxon>
        <taxon>Micrococcaceae</taxon>
        <taxon>Kocuria</taxon>
    </lineage>
</organism>
<evidence type="ECO:0000313" key="9">
    <source>
        <dbReference type="EMBL" id="EME35595.1"/>
    </source>
</evidence>
<dbReference type="STRING" id="71999.KPaMU14_06425"/>
<dbReference type="AlphaFoldDB" id="M2YAU4"/>
<keyword evidence="5" id="KW-0175">Coiled coil</keyword>
<dbReference type="Pfam" id="PF08148">
    <property type="entry name" value="DSHCT"/>
    <property type="match status" value="1"/>
</dbReference>
<feature type="domain" description="Helicase C-terminal" evidence="8">
    <location>
        <begin position="307"/>
        <end position="511"/>
    </location>
</feature>
<dbReference type="PANTHER" id="PTHR12131:SF1">
    <property type="entry name" value="ATP-DEPENDENT RNA HELICASE SUPV3L1, MITOCHONDRIAL-RELATED"/>
    <property type="match status" value="1"/>
</dbReference>
<dbReference type="Pfam" id="PF26090">
    <property type="entry name" value="SH3_HelY"/>
    <property type="match status" value="1"/>
</dbReference>
<reference evidence="9 10" key="1">
    <citation type="journal article" date="2014" name="Genome Announc.">
        <title>Draft Genome Sequence of Kocuria palustris PEL.</title>
        <authorList>
            <person name="Sharma G."/>
            <person name="Khatri I."/>
            <person name="Subramanian S."/>
        </authorList>
    </citation>
    <scope>NUCLEOTIDE SEQUENCE [LARGE SCALE GENOMIC DNA]</scope>
    <source>
        <strain evidence="9 10">PEL</strain>
    </source>
</reference>
<dbReference type="CDD" id="cd18795">
    <property type="entry name" value="SF2_C_Ski2"/>
    <property type="match status" value="1"/>
</dbReference>
<keyword evidence="3 9" id="KW-0347">Helicase</keyword>
<dbReference type="GO" id="GO:0004386">
    <property type="term" value="F:helicase activity"/>
    <property type="evidence" value="ECO:0007669"/>
    <property type="project" value="UniProtKB-KW"/>
</dbReference>
<dbReference type="SMART" id="SM00487">
    <property type="entry name" value="DEXDc"/>
    <property type="match status" value="1"/>
</dbReference>
<dbReference type="PANTHER" id="PTHR12131">
    <property type="entry name" value="ATP-DEPENDENT RNA AND DNA HELICASE"/>
    <property type="match status" value="1"/>
</dbReference>
<evidence type="ECO:0000259" key="7">
    <source>
        <dbReference type="PROSITE" id="PS51192"/>
    </source>
</evidence>
<evidence type="ECO:0000256" key="2">
    <source>
        <dbReference type="ARBA" id="ARBA00022801"/>
    </source>
</evidence>
<feature type="compositionally biased region" description="Basic and acidic residues" evidence="6">
    <location>
        <begin position="285"/>
        <end position="300"/>
    </location>
</feature>
<accession>M2YAU4</accession>
<dbReference type="GO" id="GO:0070478">
    <property type="term" value="P:nuclear-transcribed mRNA catabolic process, 3'-5' exonucleolytic nonsense-mediated decay"/>
    <property type="evidence" value="ECO:0007669"/>
    <property type="project" value="TreeGrafter"/>
</dbReference>
<keyword evidence="2" id="KW-0378">Hydrolase</keyword>
<name>M2YAU4_9MICC</name>
<dbReference type="SMART" id="SM01142">
    <property type="entry name" value="DSHCT"/>
    <property type="match status" value="1"/>
</dbReference>
<dbReference type="Gene3D" id="1.10.3380.30">
    <property type="match status" value="1"/>
</dbReference>
<dbReference type="SUPFAM" id="SSF52540">
    <property type="entry name" value="P-loop containing nucleoside triphosphate hydrolases"/>
    <property type="match status" value="1"/>
</dbReference>
<dbReference type="SMART" id="SM00490">
    <property type="entry name" value="HELICc"/>
    <property type="match status" value="1"/>
</dbReference>
<feature type="coiled-coil region" evidence="5">
    <location>
        <begin position="566"/>
        <end position="593"/>
    </location>
</feature>
<dbReference type="GO" id="GO:0016787">
    <property type="term" value="F:hydrolase activity"/>
    <property type="evidence" value="ECO:0007669"/>
    <property type="project" value="UniProtKB-KW"/>
</dbReference>
<dbReference type="GO" id="GO:0003676">
    <property type="term" value="F:nucleic acid binding"/>
    <property type="evidence" value="ECO:0007669"/>
    <property type="project" value="InterPro"/>
</dbReference>
<dbReference type="GO" id="GO:0005524">
    <property type="term" value="F:ATP binding"/>
    <property type="evidence" value="ECO:0007669"/>
    <property type="project" value="UniProtKB-KW"/>
</dbReference>
<dbReference type="InterPro" id="IPR012961">
    <property type="entry name" value="Ski2/MTR4_C"/>
</dbReference>
<dbReference type="InterPro" id="IPR050699">
    <property type="entry name" value="RNA-DNA_Helicase"/>
</dbReference>
<keyword evidence="10" id="KW-1185">Reference proteome</keyword>
<sequence length="957" mass="105846">MAAKARTSEARTYRSRFAASLDFELDDFQIEGCRALEEGRGVLVAAPTGAGKTVVGEFAVDLALHRGQKAFYTTPIKALSNQKHSDFVRRFGAERVGLLTGDTSINSEADVVVMTTEVLRNMLYADSPTLSNLGFVVMDEVHYLADRFRGAVWEEVIIHLPPHVQMACLSATVSNAEEFGDWLGTVRGETDVVVSEHRPVPLWQHMQVGTELMDLFVTDTVEQAAEKAERLERAREAGLEARIEPPAVNPELLHLARSQASGRRGPGGRSRERMRQKNGRGRGGHGRDDRGRGSGRDDRGGSIPRISRPHLLRQLQSEGLLPAITFIFSRAGCDDAVTQCLAADLQLTTEAERRTIRAVTAEAAASLNDVDLDVLGFRQWRDGLLHGVAAHHAGLLPLFKEVVEELFTQGLIKAVFATETLALGINMPARSVVLERLDKFNGEARVDITPGEYTQLTGRAGRRGIDVEGHAVVLWRPGSDPQAVAGLASKRTYPLNSSFRPTYNMSVNLIAQFGAQRTRGILESSFAQFQADRSVVGIAREVRRNQEALAGYEESMTCHLGDFTEYAALRRELKDTEKSAEKARSHARRTEAAASLQDLLPGDVVDIPTGRNRGFAVVVSPDPHSPQPRPSIVTHDAHLRRLGAQDLEGPLEPISRIRLPKRIAVSSLKERKVISGAMRSALQEGVPPRTGGRSDQPRFARGGSGSEARITELRRRLREHPCHGCSDREQHARWAERWERLRRETDRLMRQLDGRTNAVAARFDRITSVLHELDYLERRDDELRLTPAGQSLRRIYGDRDLLLAMGLRDGILDGLDPASIAAVATVFTYQAKRQDAGARPRLPSAKIEQAVATAVTHWTRLTDLEEQHRVDQTAEPELGMVGPMHRWARGGSLRATLEDTELAAGDFVRWTKQVIDLLDQVASIRGLDAQTRTGCQRAVDLIRRGVVVQSVLEDPEP</sequence>
<dbReference type="InterPro" id="IPR014001">
    <property type="entry name" value="Helicase_ATP-bd"/>
</dbReference>
<feature type="region of interest" description="Disordered" evidence="6">
    <location>
        <begin position="683"/>
        <end position="707"/>
    </location>
</feature>
<evidence type="ECO:0000259" key="8">
    <source>
        <dbReference type="PROSITE" id="PS51194"/>
    </source>
</evidence>
<dbReference type="PROSITE" id="PS51194">
    <property type="entry name" value="HELICASE_CTER"/>
    <property type="match status" value="1"/>
</dbReference>
<evidence type="ECO:0000256" key="6">
    <source>
        <dbReference type="SAM" id="MobiDB-lite"/>
    </source>
</evidence>
<keyword evidence="4" id="KW-0067">ATP-binding</keyword>
<feature type="region of interest" description="Disordered" evidence="6">
    <location>
        <begin position="250"/>
        <end position="308"/>
    </location>
</feature>
<dbReference type="EMBL" id="ANHZ02000028">
    <property type="protein sequence ID" value="EME35595.1"/>
    <property type="molecule type" value="Genomic_DNA"/>
</dbReference>
<dbReference type="GO" id="GO:0055087">
    <property type="term" value="C:Ski complex"/>
    <property type="evidence" value="ECO:0007669"/>
    <property type="project" value="TreeGrafter"/>
</dbReference>
<dbReference type="InterPro" id="IPR001650">
    <property type="entry name" value="Helicase_C-like"/>
</dbReference>
<keyword evidence="1" id="KW-0547">Nucleotide-binding</keyword>
<dbReference type="InterPro" id="IPR011545">
    <property type="entry name" value="DEAD/DEAH_box_helicase_dom"/>
</dbReference>
<protein>
    <submittedName>
        <fullName evidence="9">Helicase</fullName>
    </submittedName>
</protein>
<dbReference type="Pfam" id="PF00271">
    <property type="entry name" value="Helicase_C"/>
    <property type="match status" value="1"/>
</dbReference>
<dbReference type="InterPro" id="IPR027417">
    <property type="entry name" value="P-loop_NTPase"/>
</dbReference>
<feature type="domain" description="Helicase ATP-binding" evidence="7">
    <location>
        <begin position="33"/>
        <end position="191"/>
    </location>
</feature>
<gene>
    <name evidence="9" type="ORF">C884_01482</name>
</gene>